<evidence type="ECO:0000313" key="2">
    <source>
        <dbReference type="EMBL" id="KAF2551597.1"/>
    </source>
</evidence>
<sequence length="222" mass="25157">MILILSDPTREPKPCPLDQRVLMGRPKQPRRNESLQSEPQTRTSVPDRTSIPDRTGARVWNRPRERQSADDLTRPQSTRPIPPTPLAQTREEVTEVRGMVSSFIDKTRNQEVAYRTIVNRLDQTERELAEHRANARERNQPPSDPLRGTLNPQNTGAFSTPEIPSARSGHYMGETSQPPLPLKQGLANLRYQAARSAKYSDPITKRIYGKTWGAKNTNSTIE</sequence>
<dbReference type="EMBL" id="QGKW02001988">
    <property type="protein sequence ID" value="KAF2551597.1"/>
    <property type="molecule type" value="Genomic_DNA"/>
</dbReference>
<proteinExistence type="predicted"/>
<evidence type="ECO:0000256" key="1">
    <source>
        <dbReference type="SAM" id="MobiDB-lite"/>
    </source>
</evidence>
<dbReference type="Proteomes" id="UP000712281">
    <property type="component" value="Unassembled WGS sequence"/>
</dbReference>
<comment type="caution">
    <text evidence="2">The sequence shown here is derived from an EMBL/GenBank/DDBJ whole genome shotgun (WGS) entry which is preliminary data.</text>
</comment>
<feature type="region of interest" description="Disordered" evidence="1">
    <location>
        <begin position="131"/>
        <end position="184"/>
    </location>
</feature>
<evidence type="ECO:0000313" key="3">
    <source>
        <dbReference type="Proteomes" id="UP000712281"/>
    </source>
</evidence>
<reference evidence="2" key="1">
    <citation type="submission" date="2019-12" db="EMBL/GenBank/DDBJ databases">
        <title>Genome sequencing and annotation of Brassica cretica.</title>
        <authorList>
            <person name="Studholme D.J."/>
            <person name="Sarris P.F."/>
        </authorList>
    </citation>
    <scope>NUCLEOTIDE SEQUENCE</scope>
    <source>
        <strain evidence="2">PFS-001/15</strain>
        <tissue evidence="2">Leaf</tissue>
    </source>
</reference>
<dbReference type="AlphaFoldDB" id="A0A8S9H5G3"/>
<accession>A0A8S9H5G3</accession>
<name>A0A8S9H5G3_BRACR</name>
<organism evidence="2 3">
    <name type="scientific">Brassica cretica</name>
    <name type="common">Mustard</name>
    <dbReference type="NCBI Taxonomy" id="69181"/>
    <lineage>
        <taxon>Eukaryota</taxon>
        <taxon>Viridiplantae</taxon>
        <taxon>Streptophyta</taxon>
        <taxon>Embryophyta</taxon>
        <taxon>Tracheophyta</taxon>
        <taxon>Spermatophyta</taxon>
        <taxon>Magnoliopsida</taxon>
        <taxon>eudicotyledons</taxon>
        <taxon>Gunneridae</taxon>
        <taxon>Pentapetalae</taxon>
        <taxon>rosids</taxon>
        <taxon>malvids</taxon>
        <taxon>Brassicales</taxon>
        <taxon>Brassicaceae</taxon>
        <taxon>Brassiceae</taxon>
        <taxon>Brassica</taxon>
    </lineage>
</organism>
<gene>
    <name evidence="2" type="ORF">F2Q68_00033824</name>
</gene>
<feature type="region of interest" description="Disordered" evidence="1">
    <location>
        <begin position="1"/>
        <end position="93"/>
    </location>
</feature>
<feature type="compositionally biased region" description="Basic and acidic residues" evidence="1">
    <location>
        <begin position="62"/>
        <end position="73"/>
    </location>
</feature>
<protein>
    <submittedName>
        <fullName evidence="2">Uncharacterized protein</fullName>
    </submittedName>
</protein>
<feature type="compositionally biased region" description="Polar residues" evidence="1">
    <location>
        <begin position="34"/>
        <end position="47"/>
    </location>
</feature>